<comment type="caution">
    <text evidence="1">The sequence shown here is derived from an EMBL/GenBank/DDBJ whole genome shotgun (WGS) entry which is preliminary data.</text>
</comment>
<sequence length="73" mass="8517">MNIIKKIKKLFKRDKRPDFIKKYDKYTDDELKIIARKERETANIEVGKDGRVYRSGPVGAAARALAYRGILEF</sequence>
<proteinExistence type="predicted"/>
<name>A0A150J5Y7_9EURY</name>
<protein>
    <submittedName>
        <fullName evidence="1">Uncharacterized protein</fullName>
    </submittedName>
</protein>
<dbReference type="AlphaFoldDB" id="A0A150J5Y7"/>
<evidence type="ECO:0000313" key="2">
    <source>
        <dbReference type="Proteomes" id="UP000075398"/>
    </source>
</evidence>
<accession>A0A150J5Y7</accession>
<gene>
    <name evidence="1" type="ORF">AMQ22_00681</name>
</gene>
<organism evidence="1 2">
    <name type="scientific">Candidatus Methanofastidiosum methylothiophilum</name>
    <dbReference type="NCBI Taxonomy" id="1705564"/>
    <lineage>
        <taxon>Archaea</taxon>
        <taxon>Methanobacteriati</taxon>
        <taxon>Methanobacteriota</taxon>
        <taxon>Stenosarchaea group</taxon>
        <taxon>Candidatus Methanofastidiosia</taxon>
        <taxon>Candidatus Methanofastidiosales</taxon>
        <taxon>Candidatus Methanofastidiosaceae</taxon>
        <taxon>Candidatus Methanofastidiosum</taxon>
    </lineage>
</organism>
<reference evidence="1 2" key="1">
    <citation type="journal article" date="2016" name="ISME J.">
        <title>Chasing the elusive Euryarchaeota class WSA2: genomes reveal a uniquely fastidious methyl-reducing methanogen.</title>
        <authorList>
            <person name="Nobu M.K."/>
            <person name="Narihiro T."/>
            <person name="Kuroda K."/>
            <person name="Mei R."/>
            <person name="Liu W.T."/>
        </authorList>
    </citation>
    <scope>NUCLEOTIDE SEQUENCE [LARGE SCALE GENOMIC DNA]</scope>
    <source>
        <strain evidence="1">U1lsi0528_Bin055</strain>
    </source>
</reference>
<dbReference type="Proteomes" id="UP000075398">
    <property type="component" value="Unassembled WGS sequence"/>
</dbReference>
<dbReference type="EMBL" id="LNGC01000019">
    <property type="protein sequence ID" value="KYC52631.1"/>
    <property type="molecule type" value="Genomic_DNA"/>
</dbReference>
<evidence type="ECO:0000313" key="1">
    <source>
        <dbReference type="EMBL" id="KYC52631.1"/>
    </source>
</evidence>